<dbReference type="HOGENOM" id="CLU_025711_4_3_1"/>
<gene>
    <name evidence="3" type="ORF">PV10_06215</name>
</gene>
<dbReference type="VEuPathDB" id="FungiDB:PV10_06215"/>
<dbReference type="RefSeq" id="XP_016223276.1">
    <property type="nucleotide sequence ID" value="XM_016370983.1"/>
</dbReference>
<sequence length="245" mass="27318">MAGSKILVLGATGPSGINVLRELEYRKLPTVVYARTVSKIPTEISQSPYIEVIQGGFSTADEAKLSSAISQCSVIISLLGPNVSSIRGLKPDTYANIYAQFVFPLMRKHGVKRIFAMSTVSVYRPEDKPSILRWLLAFGVWLVAGMAQKNMYSMQHLFEDQEQSKDIDWTAFRLGLIPGGHDEKSWRKDREGEIFTGYVGEPGYSFVQRRGQLGKWLVDAAVDGAPQWIHRFPAVSRLIGGKKHE</sequence>
<dbReference type="GO" id="GO:0016646">
    <property type="term" value="F:oxidoreductase activity, acting on the CH-NH group of donors, NAD or NADP as acceptor"/>
    <property type="evidence" value="ECO:0007669"/>
    <property type="project" value="TreeGrafter"/>
</dbReference>
<dbReference type="InterPro" id="IPR036291">
    <property type="entry name" value="NAD(P)-bd_dom_sf"/>
</dbReference>
<dbReference type="GeneID" id="27324060"/>
<feature type="domain" description="NAD(P)-binding" evidence="2">
    <location>
        <begin position="10"/>
        <end position="193"/>
    </location>
</feature>
<dbReference type="AlphaFoldDB" id="A0A0D1ZAI3"/>
<keyword evidence="4" id="KW-1185">Reference proteome</keyword>
<dbReference type="Pfam" id="PF13460">
    <property type="entry name" value="NAD_binding_10"/>
    <property type="match status" value="1"/>
</dbReference>
<dbReference type="PANTHER" id="PTHR43355">
    <property type="entry name" value="FLAVIN REDUCTASE (NADPH)"/>
    <property type="match status" value="1"/>
</dbReference>
<evidence type="ECO:0000259" key="2">
    <source>
        <dbReference type="Pfam" id="PF13460"/>
    </source>
</evidence>
<dbReference type="SUPFAM" id="SSF51735">
    <property type="entry name" value="NAD(P)-binding Rossmann-fold domains"/>
    <property type="match status" value="1"/>
</dbReference>
<accession>A0A0D1ZAI3</accession>
<comment type="similarity">
    <text evidence="1">Belongs to the avfA family.</text>
</comment>
<protein>
    <recommendedName>
        <fullName evidence="2">NAD(P)-binding domain-containing protein</fullName>
    </recommendedName>
</protein>
<reference evidence="3 4" key="1">
    <citation type="submission" date="2015-01" db="EMBL/GenBank/DDBJ databases">
        <title>The Genome Sequence of Exophiala mesophila CBS40295.</title>
        <authorList>
            <consortium name="The Broad Institute Genomics Platform"/>
            <person name="Cuomo C."/>
            <person name="de Hoog S."/>
            <person name="Gorbushina A."/>
            <person name="Stielow B."/>
            <person name="Teixiera M."/>
            <person name="Abouelleil A."/>
            <person name="Chapman S.B."/>
            <person name="Priest M."/>
            <person name="Young S.K."/>
            <person name="Wortman J."/>
            <person name="Nusbaum C."/>
            <person name="Birren B."/>
        </authorList>
    </citation>
    <scope>NUCLEOTIDE SEQUENCE [LARGE SCALE GENOMIC DNA]</scope>
    <source>
        <strain evidence="3 4">CBS 40295</strain>
    </source>
</reference>
<name>A0A0D1ZAI3_EXOME</name>
<dbReference type="EMBL" id="KN847523">
    <property type="protein sequence ID" value="KIV91702.1"/>
    <property type="molecule type" value="Genomic_DNA"/>
</dbReference>
<dbReference type="STRING" id="212818.A0A0D1ZAI3"/>
<dbReference type="PANTHER" id="PTHR43355:SF2">
    <property type="entry name" value="FLAVIN REDUCTASE (NADPH)"/>
    <property type="match status" value="1"/>
</dbReference>
<dbReference type="Proteomes" id="UP000054302">
    <property type="component" value="Unassembled WGS sequence"/>
</dbReference>
<organism evidence="3 4">
    <name type="scientific">Exophiala mesophila</name>
    <name type="common">Black yeast-like fungus</name>
    <dbReference type="NCBI Taxonomy" id="212818"/>
    <lineage>
        <taxon>Eukaryota</taxon>
        <taxon>Fungi</taxon>
        <taxon>Dikarya</taxon>
        <taxon>Ascomycota</taxon>
        <taxon>Pezizomycotina</taxon>
        <taxon>Eurotiomycetes</taxon>
        <taxon>Chaetothyriomycetidae</taxon>
        <taxon>Chaetothyriales</taxon>
        <taxon>Herpotrichiellaceae</taxon>
        <taxon>Exophiala</taxon>
    </lineage>
</organism>
<dbReference type="OMA" id="EHDKFSV"/>
<dbReference type="Gene3D" id="3.40.50.720">
    <property type="entry name" value="NAD(P)-binding Rossmann-like Domain"/>
    <property type="match status" value="1"/>
</dbReference>
<evidence type="ECO:0000313" key="4">
    <source>
        <dbReference type="Proteomes" id="UP000054302"/>
    </source>
</evidence>
<evidence type="ECO:0000256" key="1">
    <source>
        <dbReference type="ARBA" id="ARBA00038376"/>
    </source>
</evidence>
<proteinExistence type="inferred from homology"/>
<evidence type="ECO:0000313" key="3">
    <source>
        <dbReference type="EMBL" id="KIV91702.1"/>
    </source>
</evidence>
<dbReference type="InterPro" id="IPR051606">
    <property type="entry name" value="Polyketide_Oxido-like"/>
</dbReference>
<dbReference type="OrthoDB" id="10254221at2759"/>
<dbReference type="InterPro" id="IPR016040">
    <property type="entry name" value="NAD(P)-bd_dom"/>
</dbReference>